<comment type="cofactor">
    <cofactor evidence="1">
        <name>heme</name>
        <dbReference type="ChEBI" id="CHEBI:30413"/>
    </cofactor>
</comment>
<evidence type="ECO:0000256" key="6">
    <source>
        <dbReference type="ARBA" id="ARBA00022824"/>
    </source>
</evidence>
<evidence type="ECO:0000256" key="8">
    <source>
        <dbReference type="ARBA" id="ARBA00023004"/>
    </source>
</evidence>
<dbReference type="PANTHER" id="PTHR24291:SF189">
    <property type="entry name" value="CYTOCHROME P450 4C3-RELATED"/>
    <property type="match status" value="1"/>
</dbReference>
<evidence type="ECO:0000256" key="10">
    <source>
        <dbReference type="ARBA" id="ARBA00023136"/>
    </source>
</evidence>
<dbReference type="GO" id="GO:0016705">
    <property type="term" value="F:oxidoreductase activity, acting on paired donors, with incorporation or reduction of molecular oxygen"/>
    <property type="evidence" value="ECO:0007669"/>
    <property type="project" value="InterPro"/>
</dbReference>
<dbReference type="GO" id="GO:0020037">
    <property type="term" value="F:heme binding"/>
    <property type="evidence" value="ECO:0007669"/>
    <property type="project" value="InterPro"/>
</dbReference>
<keyword evidence="12" id="KW-1185">Reference proteome</keyword>
<evidence type="ECO:0000256" key="9">
    <source>
        <dbReference type="ARBA" id="ARBA00023033"/>
    </source>
</evidence>
<dbReference type="PRINTS" id="PR00464">
    <property type="entry name" value="EP450II"/>
</dbReference>
<dbReference type="Pfam" id="PF00067">
    <property type="entry name" value="p450"/>
    <property type="match status" value="1"/>
</dbReference>
<evidence type="ECO:0000256" key="5">
    <source>
        <dbReference type="ARBA" id="ARBA00022723"/>
    </source>
</evidence>
<comment type="subcellular location">
    <subcellularLocation>
        <location evidence="2">Endoplasmic reticulum membrane</location>
    </subcellularLocation>
</comment>
<feature type="non-terminal residue" evidence="11">
    <location>
        <position position="1"/>
    </location>
</feature>
<reference evidence="11 12" key="1">
    <citation type="journal article" date="2019" name="Sci. Rep.">
        <title>Orb-weaving spider Araneus ventricosus genome elucidates the spidroin gene catalogue.</title>
        <authorList>
            <person name="Kono N."/>
            <person name="Nakamura H."/>
            <person name="Ohtoshi R."/>
            <person name="Moran D.A.P."/>
            <person name="Shinohara A."/>
            <person name="Yoshida Y."/>
            <person name="Fujiwara M."/>
            <person name="Mori M."/>
            <person name="Tomita M."/>
            <person name="Arakawa K."/>
        </authorList>
    </citation>
    <scope>NUCLEOTIDE SEQUENCE [LARGE SCALE GENOMIC DNA]</scope>
</reference>
<dbReference type="InterPro" id="IPR036396">
    <property type="entry name" value="Cyt_P450_sf"/>
</dbReference>
<comment type="similarity">
    <text evidence="3">Belongs to the cytochrome P450 family.</text>
</comment>
<evidence type="ECO:0000313" key="11">
    <source>
        <dbReference type="EMBL" id="GBL99718.1"/>
    </source>
</evidence>
<name>A0A4Y2C5U4_ARAVE</name>
<dbReference type="PANTHER" id="PTHR24291">
    <property type="entry name" value="CYTOCHROME P450 FAMILY 4"/>
    <property type="match status" value="1"/>
</dbReference>
<dbReference type="InterPro" id="IPR050196">
    <property type="entry name" value="Cytochrome_P450_Monoox"/>
</dbReference>
<gene>
    <name evidence="11" type="primary">CYP4C1_18</name>
    <name evidence="11" type="ORF">AVEN_67127_1</name>
</gene>
<keyword evidence="7" id="KW-0560">Oxidoreductase</keyword>
<keyword evidence="6" id="KW-0256">Endoplasmic reticulum</keyword>
<evidence type="ECO:0000256" key="4">
    <source>
        <dbReference type="ARBA" id="ARBA00022617"/>
    </source>
</evidence>
<dbReference type="GO" id="GO:0004497">
    <property type="term" value="F:monooxygenase activity"/>
    <property type="evidence" value="ECO:0007669"/>
    <property type="project" value="UniProtKB-KW"/>
</dbReference>
<proteinExistence type="inferred from homology"/>
<evidence type="ECO:0000256" key="2">
    <source>
        <dbReference type="ARBA" id="ARBA00004586"/>
    </source>
</evidence>
<dbReference type="Gene3D" id="1.10.630.10">
    <property type="entry name" value="Cytochrome P450"/>
    <property type="match status" value="1"/>
</dbReference>
<dbReference type="AlphaFoldDB" id="A0A4Y2C5U4"/>
<evidence type="ECO:0000256" key="3">
    <source>
        <dbReference type="ARBA" id="ARBA00010617"/>
    </source>
</evidence>
<comment type="caution">
    <text evidence="11">The sequence shown here is derived from an EMBL/GenBank/DDBJ whole genome shotgun (WGS) entry which is preliminary data.</text>
</comment>
<keyword evidence="5" id="KW-0479">Metal-binding</keyword>
<sequence>GRTKWRKHRKLLTPTFHFSILKNFIPVFQEQSEILVSKLQLRVQESWIDALPLISSCTLDVICQTAMGISINAQNDENCEYSKAIHEIGVSFMYRALRPWLYPDIIFNLTSHGRKFKTNIQFVHGLSEKHLLVQHLHCEKDEGSKKLRQRMYSVKKGHFHRRNVNQRPQRYLVPGEEYARQEKQLTDVALMVIPFRLLDRFPSAFYVHRTHLVGFLRDSRLIKI</sequence>
<dbReference type="GO" id="GO:0005789">
    <property type="term" value="C:endoplasmic reticulum membrane"/>
    <property type="evidence" value="ECO:0007669"/>
    <property type="project" value="UniProtKB-SubCell"/>
</dbReference>
<dbReference type="OrthoDB" id="1470350at2759"/>
<evidence type="ECO:0000256" key="7">
    <source>
        <dbReference type="ARBA" id="ARBA00023002"/>
    </source>
</evidence>
<dbReference type="Proteomes" id="UP000499080">
    <property type="component" value="Unassembled WGS sequence"/>
</dbReference>
<organism evidence="11 12">
    <name type="scientific">Araneus ventricosus</name>
    <name type="common">Orbweaver spider</name>
    <name type="synonym">Epeira ventricosa</name>
    <dbReference type="NCBI Taxonomy" id="182803"/>
    <lineage>
        <taxon>Eukaryota</taxon>
        <taxon>Metazoa</taxon>
        <taxon>Ecdysozoa</taxon>
        <taxon>Arthropoda</taxon>
        <taxon>Chelicerata</taxon>
        <taxon>Arachnida</taxon>
        <taxon>Araneae</taxon>
        <taxon>Araneomorphae</taxon>
        <taxon>Entelegynae</taxon>
        <taxon>Araneoidea</taxon>
        <taxon>Araneidae</taxon>
        <taxon>Araneus</taxon>
    </lineage>
</organism>
<accession>A0A4Y2C5U4</accession>
<keyword evidence="9" id="KW-0503">Monooxygenase</keyword>
<keyword evidence="4" id="KW-0349">Heme</keyword>
<evidence type="ECO:0000256" key="1">
    <source>
        <dbReference type="ARBA" id="ARBA00001971"/>
    </source>
</evidence>
<dbReference type="SUPFAM" id="SSF48264">
    <property type="entry name" value="Cytochrome P450"/>
    <property type="match status" value="1"/>
</dbReference>
<keyword evidence="8" id="KW-0408">Iron</keyword>
<dbReference type="InterPro" id="IPR002402">
    <property type="entry name" value="Cyt_P450_E_grp-II"/>
</dbReference>
<dbReference type="EMBL" id="BGPR01085509">
    <property type="protein sequence ID" value="GBL99718.1"/>
    <property type="molecule type" value="Genomic_DNA"/>
</dbReference>
<evidence type="ECO:0000313" key="12">
    <source>
        <dbReference type="Proteomes" id="UP000499080"/>
    </source>
</evidence>
<dbReference type="InterPro" id="IPR001128">
    <property type="entry name" value="Cyt_P450"/>
</dbReference>
<dbReference type="GO" id="GO:0005506">
    <property type="term" value="F:iron ion binding"/>
    <property type="evidence" value="ECO:0007669"/>
    <property type="project" value="InterPro"/>
</dbReference>
<protein>
    <submittedName>
        <fullName evidence="11">Cytochrome P450 4C1</fullName>
    </submittedName>
</protein>
<keyword evidence="10" id="KW-0472">Membrane</keyword>